<dbReference type="InterPro" id="IPR050727">
    <property type="entry name" value="GH43_arabinanases"/>
</dbReference>
<dbReference type="Gene3D" id="2.115.10.20">
    <property type="entry name" value="Glycosyl hydrolase domain, family 43"/>
    <property type="match status" value="1"/>
</dbReference>
<gene>
    <name evidence="7" type="ORF">Bun01g_38610</name>
</gene>
<name>A0A4Y1VPJ4_BACUN</name>
<evidence type="ECO:0000256" key="4">
    <source>
        <dbReference type="ARBA" id="ARBA00023295"/>
    </source>
</evidence>
<feature type="signal peptide" evidence="6">
    <location>
        <begin position="1"/>
        <end position="19"/>
    </location>
</feature>
<accession>A0A4Y1VPJ4</accession>
<dbReference type="GO" id="GO:0004553">
    <property type="term" value="F:hydrolase activity, hydrolyzing O-glycosyl compounds"/>
    <property type="evidence" value="ECO:0007669"/>
    <property type="project" value="InterPro"/>
</dbReference>
<evidence type="ECO:0000256" key="2">
    <source>
        <dbReference type="ARBA" id="ARBA00009865"/>
    </source>
</evidence>
<dbReference type="GO" id="GO:0005975">
    <property type="term" value="P:carbohydrate metabolic process"/>
    <property type="evidence" value="ECO:0007669"/>
    <property type="project" value="InterPro"/>
</dbReference>
<evidence type="ECO:0000313" key="7">
    <source>
        <dbReference type="EMBL" id="BBK89491.1"/>
    </source>
</evidence>
<proteinExistence type="inferred from homology"/>
<dbReference type="Proteomes" id="UP000320533">
    <property type="component" value="Plasmid pBUN1"/>
</dbReference>
<dbReference type="CDD" id="cd08992">
    <property type="entry name" value="GH117"/>
    <property type="match status" value="1"/>
</dbReference>
<dbReference type="AlphaFoldDB" id="A0A4Y1VPJ4"/>
<comment type="similarity">
    <text evidence="2 5">Belongs to the glycosyl hydrolase 43 family.</text>
</comment>
<evidence type="ECO:0008006" key="9">
    <source>
        <dbReference type="Google" id="ProtNLM"/>
    </source>
</evidence>
<dbReference type="PANTHER" id="PTHR43301">
    <property type="entry name" value="ARABINAN ENDO-1,5-ALPHA-L-ARABINOSIDASE"/>
    <property type="match status" value="1"/>
</dbReference>
<dbReference type="EMBL" id="AP019725">
    <property type="protein sequence ID" value="BBK89491.1"/>
    <property type="molecule type" value="Genomic_DNA"/>
</dbReference>
<keyword evidence="7" id="KW-0614">Plasmid</keyword>
<keyword evidence="6" id="KW-0732">Signal</keyword>
<dbReference type="Pfam" id="PF04616">
    <property type="entry name" value="Glyco_hydro_43"/>
    <property type="match status" value="1"/>
</dbReference>
<evidence type="ECO:0000256" key="1">
    <source>
        <dbReference type="ARBA" id="ARBA00004834"/>
    </source>
</evidence>
<evidence type="ECO:0000256" key="5">
    <source>
        <dbReference type="RuleBase" id="RU361187"/>
    </source>
</evidence>
<keyword evidence="4 5" id="KW-0326">Glycosidase</keyword>
<dbReference type="PANTHER" id="PTHR43301:SF3">
    <property type="entry name" value="ARABINAN ENDO-1,5-ALPHA-L-ARABINOSIDASE A-RELATED"/>
    <property type="match status" value="1"/>
</dbReference>
<reference evidence="7 8" key="1">
    <citation type="submission" date="2019-06" db="EMBL/GenBank/DDBJ databases">
        <title>Complete genome sequence of Bacteroides uniformis NBRC 113350.</title>
        <authorList>
            <person name="Miura T."/>
            <person name="Furukawa M."/>
            <person name="Shimamura M."/>
            <person name="Ohyama Y."/>
            <person name="Yamazoe A."/>
            <person name="Kawasaki H."/>
        </authorList>
    </citation>
    <scope>NUCLEOTIDE SEQUENCE [LARGE SCALE GENOMIC DNA]</scope>
    <source>
        <strain evidence="7 8">NBRC 113350</strain>
        <plasmid evidence="8">pbun1 dna</plasmid>
    </source>
</reference>
<protein>
    <recommendedName>
        <fullName evidence="9">Glycoside hydrolase</fullName>
    </recommendedName>
</protein>
<comment type="pathway">
    <text evidence="1">Glycan metabolism; L-arabinan degradation.</text>
</comment>
<dbReference type="KEGG" id="bun:Bun01g_38610"/>
<evidence type="ECO:0000256" key="3">
    <source>
        <dbReference type="ARBA" id="ARBA00022801"/>
    </source>
</evidence>
<geneLocation type="plasmid" evidence="8">
    <name>pbun1 dna</name>
</geneLocation>
<evidence type="ECO:0000256" key="6">
    <source>
        <dbReference type="SAM" id="SignalP"/>
    </source>
</evidence>
<dbReference type="SUPFAM" id="SSF75005">
    <property type="entry name" value="Arabinanase/levansucrase/invertase"/>
    <property type="match status" value="1"/>
</dbReference>
<feature type="chain" id="PRO_5021355349" description="Glycoside hydrolase" evidence="6">
    <location>
        <begin position="20"/>
        <end position="410"/>
    </location>
</feature>
<evidence type="ECO:0000313" key="8">
    <source>
        <dbReference type="Proteomes" id="UP000320533"/>
    </source>
</evidence>
<dbReference type="InterPro" id="IPR006710">
    <property type="entry name" value="Glyco_hydro_43"/>
</dbReference>
<dbReference type="InterPro" id="IPR023296">
    <property type="entry name" value="Glyco_hydro_beta-prop_sf"/>
</dbReference>
<organism evidence="7 8">
    <name type="scientific">Bacteroides uniformis</name>
    <dbReference type="NCBI Taxonomy" id="820"/>
    <lineage>
        <taxon>Bacteria</taxon>
        <taxon>Pseudomonadati</taxon>
        <taxon>Bacteroidota</taxon>
        <taxon>Bacteroidia</taxon>
        <taxon>Bacteroidales</taxon>
        <taxon>Bacteroidaceae</taxon>
        <taxon>Bacteroides</taxon>
    </lineage>
</organism>
<sequence length="410" mass="46779">MRVKLLVSVLIGVSADLFAQNPFPYVMPKEKPTFKMSCAMNRVYDNYGAATPQLNELYTNFKYSPLTGFDYHNDDGTVTRRDPSRIIKVNGKYYMWYTKRCTPTTFVGTKLANDTIPSVDWDLCDIAYATSKDGFHWEEQGIAVHRPKKPELGWRSVATPDVLVWKGKYYLYYQAFSVMSGSTGRDDCPVAMSYADSPDGPWTPVNEIIIPNGEPGDWDQFSIHDPQPLVYKGKIYLYYKSDYNGKDNGGLIRSQGLAIADNPMGPFKKYELNPIISSGHETQFFRFKQGIASIMAKDGHENNTIQYSEDGKNFKVASICAMMPIASGLYDPDAFTDVPFANGITWGISHYNLWGRNRRSILLRFDCDLSIDFNDPEMKKNDVPFSLEELYRRGLTKKQKEIILKRDRIK</sequence>
<dbReference type="RefSeq" id="WP_141982266.1">
    <property type="nucleotide sequence ID" value="NZ_AP019725.1"/>
</dbReference>
<keyword evidence="3 5" id="KW-0378">Hydrolase</keyword>